<evidence type="ECO:0000256" key="4">
    <source>
        <dbReference type="ARBA" id="ARBA00023242"/>
    </source>
</evidence>
<dbReference type="FunFam" id="4.10.280.10:FF:000002">
    <property type="entry name" value="Basic helix-loop-helix transcription factor"/>
    <property type="match status" value="1"/>
</dbReference>
<evidence type="ECO:0000256" key="1">
    <source>
        <dbReference type="ARBA" id="ARBA00004123"/>
    </source>
</evidence>
<dbReference type="PANTHER" id="PTHR12565:SF184">
    <property type="entry name" value="BHLH TRANSCRIPTION FACTOR"/>
    <property type="match status" value="1"/>
</dbReference>
<keyword evidence="2" id="KW-0805">Transcription regulation</keyword>
<evidence type="ECO:0000313" key="8">
    <source>
        <dbReference type="Proteomes" id="UP000298416"/>
    </source>
</evidence>
<name>A0A8X9A5P8_SALSN</name>
<evidence type="ECO:0000256" key="3">
    <source>
        <dbReference type="ARBA" id="ARBA00023163"/>
    </source>
</evidence>
<feature type="domain" description="BHLH" evidence="6">
    <location>
        <begin position="338"/>
        <end position="388"/>
    </location>
</feature>
<dbReference type="GO" id="GO:0003700">
    <property type="term" value="F:DNA-binding transcription factor activity"/>
    <property type="evidence" value="ECO:0007669"/>
    <property type="project" value="TreeGrafter"/>
</dbReference>
<dbReference type="GO" id="GO:0005634">
    <property type="term" value="C:nucleus"/>
    <property type="evidence" value="ECO:0007669"/>
    <property type="project" value="UniProtKB-SubCell"/>
</dbReference>
<evidence type="ECO:0000313" key="7">
    <source>
        <dbReference type="EMBL" id="KAG6429822.1"/>
    </source>
</evidence>
<reference evidence="7" key="2">
    <citation type="submission" date="2020-08" db="EMBL/GenBank/DDBJ databases">
        <title>Plant Genome Project.</title>
        <authorList>
            <person name="Zhang R.-G."/>
        </authorList>
    </citation>
    <scope>NUCLEOTIDE SEQUENCE</scope>
    <source>
        <strain evidence="7">Huo1</strain>
        <tissue evidence="7">Leaf</tissue>
    </source>
</reference>
<dbReference type="SMART" id="SM00353">
    <property type="entry name" value="HLH"/>
    <property type="match status" value="1"/>
</dbReference>
<keyword evidence="4" id="KW-0539">Nucleus</keyword>
<feature type="compositionally biased region" description="Polar residues" evidence="5">
    <location>
        <begin position="295"/>
        <end position="312"/>
    </location>
</feature>
<evidence type="ECO:0000256" key="5">
    <source>
        <dbReference type="SAM" id="MobiDB-lite"/>
    </source>
</evidence>
<feature type="compositionally biased region" description="Polar residues" evidence="5">
    <location>
        <begin position="11"/>
        <end position="23"/>
    </location>
</feature>
<protein>
    <recommendedName>
        <fullName evidence="6">BHLH domain-containing protein</fullName>
    </recommendedName>
</protein>
<dbReference type="InterPro" id="IPR036638">
    <property type="entry name" value="HLH_DNA-bd_sf"/>
</dbReference>
<sequence>MDVVGKDASVEPSNANDDSLNYHTPNIAPEWQVNGNNLTNTSIGMTSVCNSMVESSACSSPSMVDSFCPTVWDHSINGQSLGYCDVNVQNDVSTSSNLGSVRADLGWNPSAMMRGGMFMPPVSGMLPNFPADSGFIERAARFSCFSGGNFGEMMNLFAVPDPLNPFSQGLGVVHSQRHEMNMAELSKEGGLFMGKPGAEGSPFKNEKRSESLHDEAKQGVGIAGNDSDEAECSGRGPQEEVACMTGESPGKGLGPKKRKRGGVQNAQNDENNETPTQSAETTKDTREMKQKGDHNTTSNSNPGSKNGKQGSRGSDPPKEDYIHVRARRGQATNSHSLAERINDLLMMQVRREKISERMKFLQDLVPGCSKVTGKAVMLDEIINYVQSLQRQVEFLSMKLATVNPRLEFNVEGFLTKDMLQSRGGMSSLGLLPDMTMPFPPIHPPQLGLIQTCIPSNSAEALRRPINIQSPSVCAGFKEPSSQVSISSISEVSNWEDELHNVVHMGFTSSAPSSSQDLSGSLPPGHMKAEP</sequence>
<feature type="compositionally biased region" description="Basic and acidic residues" evidence="5">
    <location>
        <begin position="204"/>
        <end position="217"/>
    </location>
</feature>
<accession>A0A8X9A5P8</accession>
<feature type="region of interest" description="Disordered" evidence="5">
    <location>
        <begin position="1"/>
        <end position="23"/>
    </location>
</feature>
<gene>
    <name evidence="7" type="ORF">SASPL_107876</name>
</gene>
<feature type="compositionally biased region" description="Basic and acidic residues" evidence="5">
    <location>
        <begin position="281"/>
        <end position="294"/>
    </location>
</feature>
<dbReference type="Proteomes" id="UP000298416">
    <property type="component" value="Unassembled WGS sequence"/>
</dbReference>
<comment type="subcellular location">
    <subcellularLocation>
        <location evidence="1">Nucleus</location>
    </subcellularLocation>
</comment>
<dbReference type="Gene3D" id="4.10.280.10">
    <property type="entry name" value="Helix-loop-helix DNA-binding domain"/>
    <property type="match status" value="1"/>
</dbReference>
<dbReference type="CDD" id="cd18919">
    <property type="entry name" value="bHLH_AtBPE_like"/>
    <property type="match status" value="1"/>
</dbReference>
<dbReference type="GO" id="GO:0046983">
    <property type="term" value="F:protein dimerization activity"/>
    <property type="evidence" value="ECO:0007669"/>
    <property type="project" value="InterPro"/>
</dbReference>
<feature type="region of interest" description="Disordered" evidence="5">
    <location>
        <begin position="506"/>
        <end position="530"/>
    </location>
</feature>
<keyword evidence="8" id="KW-1185">Reference proteome</keyword>
<dbReference type="InterPro" id="IPR011598">
    <property type="entry name" value="bHLH_dom"/>
</dbReference>
<dbReference type="AlphaFoldDB" id="A0A8X9A5P8"/>
<dbReference type="EMBL" id="PNBA02000003">
    <property type="protein sequence ID" value="KAG6429822.1"/>
    <property type="molecule type" value="Genomic_DNA"/>
</dbReference>
<evidence type="ECO:0000256" key="2">
    <source>
        <dbReference type="ARBA" id="ARBA00023015"/>
    </source>
</evidence>
<organism evidence="7">
    <name type="scientific">Salvia splendens</name>
    <name type="common">Scarlet sage</name>
    <dbReference type="NCBI Taxonomy" id="180675"/>
    <lineage>
        <taxon>Eukaryota</taxon>
        <taxon>Viridiplantae</taxon>
        <taxon>Streptophyta</taxon>
        <taxon>Embryophyta</taxon>
        <taxon>Tracheophyta</taxon>
        <taxon>Spermatophyta</taxon>
        <taxon>Magnoliopsida</taxon>
        <taxon>eudicotyledons</taxon>
        <taxon>Gunneridae</taxon>
        <taxon>Pentapetalae</taxon>
        <taxon>asterids</taxon>
        <taxon>lamiids</taxon>
        <taxon>Lamiales</taxon>
        <taxon>Lamiaceae</taxon>
        <taxon>Nepetoideae</taxon>
        <taxon>Mentheae</taxon>
        <taxon>Salviinae</taxon>
        <taxon>Salvia</taxon>
        <taxon>Salvia subgen. Calosphace</taxon>
        <taxon>core Calosphace</taxon>
    </lineage>
</organism>
<evidence type="ECO:0000259" key="6">
    <source>
        <dbReference type="PROSITE" id="PS50888"/>
    </source>
</evidence>
<feature type="compositionally biased region" description="Polar residues" evidence="5">
    <location>
        <begin position="264"/>
        <end position="280"/>
    </location>
</feature>
<feature type="region of interest" description="Disordered" evidence="5">
    <location>
        <begin position="190"/>
        <end position="319"/>
    </location>
</feature>
<dbReference type="SUPFAM" id="SSF47459">
    <property type="entry name" value="HLH, helix-loop-helix DNA-binding domain"/>
    <property type="match status" value="1"/>
</dbReference>
<feature type="compositionally biased region" description="Polar residues" evidence="5">
    <location>
        <begin position="506"/>
        <end position="518"/>
    </location>
</feature>
<comment type="caution">
    <text evidence="7">The sequence shown here is derived from an EMBL/GenBank/DDBJ whole genome shotgun (WGS) entry which is preliminary data.</text>
</comment>
<dbReference type="PANTHER" id="PTHR12565">
    <property type="entry name" value="STEROL REGULATORY ELEMENT-BINDING PROTEIN"/>
    <property type="match status" value="1"/>
</dbReference>
<dbReference type="InterPro" id="IPR024097">
    <property type="entry name" value="bHLH_ZIP_TF"/>
</dbReference>
<proteinExistence type="predicted"/>
<dbReference type="PROSITE" id="PS50888">
    <property type="entry name" value="BHLH"/>
    <property type="match status" value="1"/>
</dbReference>
<keyword evidence="3" id="KW-0804">Transcription</keyword>
<reference evidence="7" key="1">
    <citation type="submission" date="2018-01" db="EMBL/GenBank/DDBJ databases">
        <authorList>
            <person name="Mao J.F."/>
        </authorList>
    </citation>
    <scope>NUCLEOTIDE SEQUENCE</scope>
    <source>
        <strain evidence="7">Huo1</strain>
        <tissue evidence="7">Leaf</tissue>
    </source>
</reference>